<comment type="caution">
    <text evidence="2">The sequence shown here is derived from an EMBL/GenBank/DDBJ whole genome shotgun (WGS) entry which is preliminary data.</text>
</comment>
<accession>A0A9P6F0L1</accession>
<proteinExistence type="predicted"/>
<protein>
    <submittedName>
        <fullName evidence="2">Uncharacterized protein</fullName>
    </submittedName>
</protein>
<reference evidence="2" key="1">
    <citation type="journal article" date="2020" name="Fungal Divers.">
        <title>Resolving the Mortierellaceae phylogeny through synthesis of multi-gene phylogenetics and phylogenomics.</title>
        <authorList>
            <person name="Vandepol N."/>
            <person name="Liber J."/>
            <person name="Desiro A."/>
            <person name="Na H."/>
            <person name="Kennedy M."/>
            <person name="Barry K."/>
            <person name="Grigoriev I.V."/>
            <person name="Miller A.N."/>
            <person name="O'Donnell K."/>
            <person name="Stajich J.E."/>
            <person name="Bonito G."/>
        </authorList>
    </citation>
    <scope>NUCLEOTIDE SEQUENCE</scope>
    <source>
        <strain evidence="2">KOD1015</strain>
    </source>
</reference>
<sequence>MTTVYPQHWPATTTETPSDALYHASQATADQKPGESMQSYPLPPSSHLQPGEQYKPLDRTASSTSSSSSSSLLYNPHPYQLPTTPQQQQIQLQQPSQQHHFVPTETQSYQLEQRALEAEPYMAYLPGFRRQSTFGRETRDAVLGIKTAKKAVKAPCEVMMRKRSLKYMNL</sequence>
<organism evidence="2 3">
    <name type="scientific">Lunasporangiospora selenospora</name>
    <dbReference type="NCBI Taxonomy" id="979761"/>
    <lineage>
        <taxon>Eukaryota</taxon>
        <taxon>Fungi</taxon>
        <taxon>Fungi incertae sedis</taxon>
        <taxon>Mucoromycota</taxon>
        <taxon>Mortierellomycotina</taxon>
        <taxon>Mortierellomycetes</taxon>
        <taxon>Mortierellales</taxon>
        <taxon>Mortierellaceae</taxon>
        <taxon>Lunasporangiospora</taxon>
    </lineage>
</organism>
<evidence type="ECO:0000313" key="2">
    <source>
        <dbReference type="EMBL" id="KAF9540219.1"/>
    </source>
</evidence>
<evidence type="ECO:0000256" key="1">
    <source>
        <dbReference type="SAM" id="MobiDB-lite"/>
    </source>
</evidence>
<feature type="compositionally biased region" description="Polar residues" evidence="1">
    <location>
        <begin position="1"/>
        <end position="17"/>
    </location>
</feature>
<dbReference type="EMBL" id="JAABOA010007561">
    <property type="protein sequence ID" value="KAF9540219.1"/>
    <property type="molecule type" value="Genomic_DNA"/>
</dbReference>
<keyword evidence="3" id="KW-1185">Reference proteome</keyword>
<gene>
    <name evidence="2" type="ORF">BGW38_009880</name>
</gene>
<feature type="non-terminal residue" evidence="2">
    <location>
        <position position="170"/>
    </location>
</feature>
<name>A0A9P6F0L1_9FUNG</name>
<feature type="region of interest" description="Disordered" evidence="1">
    <location>
        <begin position="1"/>
        <end position="99"/>
    </location>
</feature>
<dbReference type="Proteomes" id="UP000780801">
    <property type="component" value="Unassembled WGS sequence"/>
</dbReference>
<evidence type="ECO:0000313" key="3">
    <source>
        <dbReference type="Proteomes" id="UP000780801"/>
    </source>
</evidence>
<feature type="compositionally biased region" description="Low complexity" evidence="1">
    <location>
        <begin position="62"/>
        <end position="99"/>
    </location>
</feature>
<dbReference type="AlphaFoldDB" id="A0A9P6F0L1"/>